<dbReference type="NCBIfam" id="NF004829">
    <property type="entry name" value="PRK06183.1-3"/>
    <property type="match status" value="1"/>
</dbReference>
<dbReference type="GO" id="GO:0071949">
    <property type="term" value="F:FAD binding"/>
    <property type="evidence" value="ECO:0007669"/>
    <property type="project" value="InterPro"/>
</dbReference>
<dbReference type="Pfam" id="PF01494">
    <property type="entry name" value="FAD_binding_3"/>
    <property type="match status" value="1"/>
</dbReference>
<name>A0A1A9KFG1_9PSED</name>
<dbReference type="Proteomes" id="UP000077748">
    <property type="component" value="Chromosome"/>
</dbReference>
<evidence type="ECO:0000259" key="2">
    <source>
        <dbReference type="Pfam" id="PF01494"/>
    </source>
</evidence>
<dbReference type="Gene3D" id="3.30.70.2450">
    <property type="match status" value="1"/>
</dbReference>
<keyword evidence="1" id="KW-0560">Oxidoreductase</keyword>
<gene>
    <name evidence="3" type="ORF">A9C11_17840</name>
</gene>
<organism evidence="3 4">
    <name type="scientific">Pseudomonas citronellolis</name>
    <dbReference type="NCBI Taxonomy" id="53408"/>
    <lineage>
        <taxon>Bacteria</taxon>
        <taxon>Pseudomonadati</taxon>
        <taxon>Pseudomonadota</taxon>
        <taxon>Gammaproteobacteria</taxon>
        <taxon>Pseudomonadales</taxon>
        <taxon>Pseudomonadaceae</taxon>
        <taxon>Pseudomonas</taxon>
    </lineage>
</organism>
<evidence type="ECO:0000313" key="4">
    <source>
        <dbReference type="Proteomes" id="UP000077748"/>
    </source>
</evidence>
<proteinExistence type="predicted"/>
<accession>A0A1A9KFG1</accession>
<dbReference type="InterPro" id="IPR036188">
    <property type="entry name" value="FAD/NAD-bd_sf"/>
</dbReference>
<dbReference type="InterPro" id="IPR050631">
    <property type="entry name" value="PheA/TfdB_FAD_monoxygenase"/>
</dbReference>
<protein>
    <submittedName>
        <fullName evidence="3">3-(3-hydroxyphenyl)propionate hydroxylase</fullName>
    </submittedName>
</protein>
<evidence type="ECO:0000313" key="3">
    <source>
        <dbReference type="EMBL" id="ANI15723.1"/>
    </source>
</evidence>
<reference evidence="3 4" key="1">
    <citation type="submission" date="2016-05" db="EMBL/GenBank/DDBJ databases">
        <title>Genome Sequence of Pseudomonas citronellolis Strain SJTE-3, an Estrogens and Persistent Organic Pollutants degradation strain.</title>
        <authorList>
            <person name="Liang R."/>
        </authorList>
    </citation>
    <scope>NUCLEOTIDE SEQUENCE [LARGE SCALE GENOMIC DNA]</scope>
    <source>
        <strain evidence="3 4">SJTE-3</strain>
    </source>
</reference>
<dbReference type="RefSeq" id="WP_064583436.1">
    <property type="nucleotide sequence ID" value="NZ_CP015878.1"/>
</dbReference>
<evidence type="ECO:0000256" key="1">
    <source>
        <dbReference type="ARBA" id="ARBA00023002"/>
    </source>
</evidence>
<dbReference type="PRINTS" id="PR00420">
    <property type="entry name" value="RNGMNOXGNASE"/>
</dbReference>
<dbReference type="GO" id="GO:0008688">
    <property type="term" value="F:3-(3-hydroxyphenyl)propionate hydroxylase activity"/>
    <property type="evidence" value="ECO:0007669"/>
    <property type="project" value="TreeGrafter"/>
</dbReference>
<dbReference type="InterPro" id="IPR002938">
    <property type="entry name" value="FAD-bd"/>
</dbReference>
<dbReference type="SUPFAM" id="SSF51905">
    <property type="entry name" value="FAD/NAD(P)-binding domain"/>
    <property type="match status" value="1"/>
</dbReference>
<dbReference type="PANTHER" id="PTHR43476">
    <property type="entry name" value="3-(3-HYDROXY-PHENYL)PROPIONATE/3-HYDROXYCINNAMIC ACID HYDROXYLASE"/>
    <property type="match status" value="1"/>
</dbReference>
<dbReference type="PANTHER" id="PTHR43476:SF3">
    <property type="entry name" value="FAD-BINDING MONOOXYGENASE"/>
    <property type="match status" value="1"/>
</dbReference>
<dbReference type="Gene3D" id="3.50.50.60">
    <property type="entry name" value="FAD/NAD(P)-binding domain"/>
    <property type="match status" value="1"/>
</dbReference>
<dbReference type="EMBL" id="CP015878">
    <property type="protein sequence ID" value="ANI15723.1"/>
    <property type="molecule type" value="Genomic_DNA"/>
</dbReference>
<sequence length="584" mass="65889">MENNKKLHGETVDVVISGLGPTGATLAHLLGKRGLSVIVLEREPTFYGNARAVYTDDECMRIMQSAGVADELAADMQIDTPAQWTFADGSVLGQYWQLKRPFGWPVINFLYQPWLETRLTDLLQRYPNVQIRRGRELTAFEQNSEWVTVTHQATRTFRFSESSDARSEHEIDVDPQIIQARYLVGADGGRSTVRESLGIKMDGKNFPEPWLVVDLELKEGEEALRHIPYFNFVCDPECPTVSCPQPGRFHRFEFMLMPGQTKEYMEDPATVRKLISRHVDPDKFEIKRRLVYTFNALVAQEWRRERVLLAGDAAHMTPQFMGQGMSSGVRDAYNLAWKLDSVLKGRASDQLLETYGRERYHHAKAMIDISVVMKDFVSMAHPVKAALRNITAKTLQATPIIGKWIREGGFKPTPTYKSDTYLGIPRRNRRSVEGKMIPQPHVRTFKGKRVLLDSLMGEDFALIGFGVNPQDFLNGQSRALLEAQGVNYLSLFPFGGRPQGKDIQRHTPAGLVEVEEVGEEMLKWFKRSGAKQNAVAIIRPDKFAFAVVSGDKLNAAIEELGRQIGWSASLTGSATEQQPMRKSA</sequence>
<dbReference type="GO" id="GO:0019622">
    <property type="term" value="P:3-(3-hydroxy)phenylpropionate catabolic process"/>
    <property type="evidence" value="ECO:0007669"/>
    <property type="project" value="TreeGrafter"/>
</dbReference>
<dbReference type="AlphaFoldDB" id="A0A1A9KFG1"/>
<feature type="domain" description="FAD-binding" evidence="2">
    <location>
        <begin position="12"/>
        <end position="368"/>
    </location>
</feature>